<gene>
    <name evidence="1" type="ORF">CY34DRAFT_476582</name>
</gene>
<reference evidence="2" key="2">
    <citation type="submission" date="2015-01" db="EMBL/GenBank/DDBJ databases">
        <title>Evolutionary Origins and Diversification of the Mycorrhizal Mutualists.</title>
        <authorList>
            <consortium name="DOE Joint Genome Institute"/>
            <consortium name="Mycorrhizal Genomics Consortium"/>
            <person name="Kohler A."/>
            <person name="Kuo A."/>
            <person name="Nagy L.G."/>
            <person name="Floudas D."/>
            <person name="Copeland A."/>
            <person name="Barry K.W."/>
            <person name="Cichocki N."/>
            <person name="Veneault-Fourrey C."/>
            <person name="LaButti K."/>
            <person name="Lindquist E.A."/>
            <person name="Lipzen A."/>
            <person name="Lundell T."/>
            <person name="Morin E."/>
            <person name="Murat C."/>
            <person name="Riley R."/>
            <person name="Ohm R."/>
            <person name="Sun H."/>
            <person name="Tunlid A."/>
            <person name="Henrissat B."/>
            <person name="Grigoriev I.V."/>
            <person name="Hibbett D.S."/>
            <person name="Martin F."/>
        </authorList>
    </citation>
    <scope>NUCLEOTIDE SEQUENCE [LARGE SCALE GENOMIC DNA]</scope>
    <source>
        <strain evidence="2">UH-Slu-Lm8-n1</strain>
    </source>
</reference>
<dbReference type="InParanoid" id="A0A0D0AG45"/>
<sequence>MIRFLSRLMFTKKINTSKSFRFHISSYYALTITPILRTELAYVRDTLSVPGYQSKPNLDPSTANLLDQQIHFFCACRCQATLHRMIFI</sequence>
<organism evidence="1 2">
    <name type="scientific">Suillus luteus UH-Slu-Lm8-n1</name>
    <dbReference type="NCBI Taxonomy" id="930992"/>
    <lineage>
        <taxon>Eukaryota</taxon>
        <taxon>Fungi</taxon>
        <taxon>Dikarya</taxon>
        <taxon>Basidiomycota</taxon>
        <taxon>Agaricomycotina</taxon>
        <taxon>Agaricomycetes</taxon>
        <taxon>Agaricomycetidae</taxon>
        <taxon>Boletales</taxon>
        <taxon>Suillineae</taxon>
        <taxon>Suillaceae</taxon>
        <taxon>Suillus</taxon>
    </lineage>
</organism>
<proteinExistence type="predicted"/>
<dbReference type="AlphaFoldDB" id="A0A0D0AG45"/>
<protein>
    <submittedName>
        <fullName evidence="1">Unplaced genomic scaffold CY34scaffold_344, whole genome shotgun sequence</fullName>
    </submittedName>
</protein>
<name>A0A0D0AG45_9AGAM</name>
<dbReference type="EMBL" id="KN835475">
    <property type="protein sequence ID" value="KIK37104.1"/>
    <property type="molecule type" value="Genomic_DNA"/>
</dbReference>
<accession>A0A0D0AG45</accession>
<dbReference type="HOGENOM" id="CLU_2470581_0_0_1"/>
<dbReference type="Proteomes" id="UP000054485">
    <property type="component" value="Unassembled WGS sequence"/>
</dbReference>
<keyword evidence="2" id="KW-1185">Reference proteome</keyword>
<evidence type="ECO:0000313" key="2">
    <source>
        <dbReference type="Proteomes" id="UP000054485"/>
    </source>
</evidence>
<evidence type="ECO:0000313" key="1">
    <source>
        <dbReference type="EMBL" id="KIK37104.1"/>
    </source>
</evidence>
<reference evidence="1 2" key="1">
    <citation type="submission" date="2014-04" db="EMBL/GenBank/DDBJ databases">
        <authorList>
            <consortium name="DOE Joint Genome Institute"/>
            <person name="Kuo A."/>
            <person name="Ruytinx J."/>
            <person name="Rineau F."/>
            <person name="Colpaert J."/>
            <person name="Kohler A."/>
            <person name="Nagy L.G."/>
            <person name="Floudas D."/>
            <person name="Copeland A."/>
            <person name="Barry K.W."/>
            <person name="Cichocki N."/>
            <person name="Veneault-Fourrey C."/>
            <person name="LaButti K."/>
            <person name="Lindquist E.A."/>
            <person name="Lipzen A."/>
            <person name="Lundell T."/>
            <person name="Morin E."/>
            <person name="Murat C."/>
            <person name="Sun H."/>
            <person name="Tunlid A."/>
            <person name="Henrissat B."/>
            <person name="Grigoriev I.V."/>
            <person name="Hibbett D.S."/>
            <person name="Martin F."/>
            <person name="Nordberg H.P."/>
            <person name="Cantor M.N."/>
            <person name="Hua S.X."/>
        </authorList>
    </citation>
    <scope>NUCLEOTIDE SEQUENCE [LARGE SCALE GENOMIC DNA]</scope>
    <source>
        <strain evidence="1 2">UH-Slu-Lm8-n1</strain>
    </source>
</reference>